<evidence type="ECO:0000313" key="4">
    <source>
        <dbReference type="EMBL" id="CBY09731.1"/>
    </source>
</evidence>
<evidence type="ECO:0000259" key="3">
    <source>
        <dbReference type="PROSITE" id="PS50238"/>
    </source>
</evidence>
<keyword evidence="1" id="KW-0343">GTPase activation</keyword>
<dbReference type="GO" id="GO:0005737">
    <property type="term" value="C:cytoplasm"/>
    <property type="evidence" value="ECO:0007669"/>
    <property type="project" value="TreeGrafter"/>
</dbReference>
<dbReference type="InParanoid" id="E4XGD3"/>
<dbReference type="Proteomes" id="UP000001307">
    <property type="component" value="Unassembled WGS sequence"/>
</dbReference>
<dbReference type="Pfam" id="PF00620">
    <property type="entry name" value="RhoGAP"/>
    <property type="match status" value="1"/>
</dbReference>
<accession>E4XGD3</accession>
<dbReference type="SUPFAM" id="SSF50044">
    <property type="entry name" value="SH3-domain"/>
    <property type="match status" value="1"/>
</dbReference>
<dbReference type="SUPFAM" id="SSF48350">
    <property type="entry name" value="GTPase activation domain, GAP"/>
    <property type="match status" value="1"/>
</dbReference>
<gene>
    <name evidence="4" type="ORF">GSOID_T00010542001</name>
    <name evidence="5" type="ORF">GSOID_T00023474001</name>
</gene>
<dbReference type="PROSITE" id="PS50238">
    <property type="entry name" value="RHOGAP"/>
    <property type="match status" value="1"/>
</dbReference>
<reference evidence="4" key="1">
    <citation type="journal article" date="2010" name="Science">
        <title>Plasticity of animal genome architecture unmasked by rapid evolution of a pelagic tunicate.</title>
        <authorList>
            <person name="Denoeud F."/>
            <person name="Henriet S."/>
            <person name="Mungpakdee S."/>
            <person name="Aury J.M."/>
            <person name="Da Silva C."/>
            <person name="Brinkmann H."/>
            <person name="Mikhaleva J."/>
            <person name="Olsen L.C."/>
            <person name="Jubin C."/>
            <person name="Canestro C."/>
            <person name="Bouquet J.M."/>
            <person name="Danks G."/>
            <person name="Poulain J."/>
            <person name="Campsteijn C."/>
            <person name="Adamski M."/>
            <person name="Cross I."/>
            <person name="Yadetie F."/>
            <person name="Muffato M."/>
            <person name="Louis A."/>
            <person name="Butcher S."/>
            <person name="Tsagkogeorga G."/>
            <person name="Konrad A."/>
            <person name="Singh S."/>
            <person name="Jensen M.F."/>
            <person name="Cong E.H."/>
            <person name="Eikeseth-Otteraa H."/>
            <person name="Noel B."/>
            <person name="Anthouard V."/>
            <person name="Porcel B.M."/>
            <person name="Kachouri-Lafond R."/>
            <person name="Nishino A."/>
            <person name="Ugolini M."/>
            <person name="Chourrout P."/>
            <person name="Nishida H."/>
            <person name="Aasland R."/>
            <person name="Huzurbazar S."/>
            <person name="Westhof E."/>
            <person name="Delsuc F."/>
            <person name="Lehrach H."/>
            <person name="Reinhardt R."/>
            <person name="Weissenbach J."/>
            <person name="Roy S.W."/>
            <person name="Artiguenave F."/>
            <person name="Postlethwait J.H."/>
            <person name="Manak J.R."/>
            <person name="Thompson E.M."/>
            <person name="Jaillon O."/>
            <person name="Du Pasquier L."/>
            <person name="Boudinot P."/>
            <person name="Liberles D.A."/>
            <person name="Volff J.N."/>
            <person name="Philippe H."/>
            <person name="Lenhard B."/>
            <person name="Roest Crollius H."/>
            <person name="Wincker P."/>
            <person name="Chourrout D."/>
        </authorList>
    </citation>
    <scope>NUCLEOTIDE SEQUENCE [LARGE SCALE GENOMIC DNA]</scope>
</reference>
<proteinExistence type="predicted"/>
<dbReference type="PANTHER" id="PTHR23176">
    <property type="entry name" value="RHO/RAC/CDC GTPASE-ACTIVATING PROTEIN"/>
    <property type="match status" value="1"/>
</dbReference>
<keyword evidence="6" id="KW-1185">Reference proteome</keyword>
<dbReference type="Gene3D" id="1.10.555.10">
    <property type="entry name" value="Rho GTPase activation protein"/>
    <property type="match status" value="1"/>
</dbReference>
<feature type="compositionally biased region" description="Polar residues" evidence="2">
    <location>
        <begin position="291"/>
        <end position="304"/>
    </location>
</feature>
<organism evidence="4">
    <name type="scientific">Oikopleura dioica</name>
    <name type="common">Tunicate</name>
    <dbReference type="NCBI Taxonomy" id="34765"/>
    <lineage>
        <taxon>Eukaryota</taxon>
        <taxon>Metazoa</taxon>
        <taxon>Chordata</taxon>
        <taxon>Tunicata</taxon>
        <taxon>Appendicularia</taxon>
        <taxon>Copelata</taxon>
        <taxon>Oikopleuridae</taxon>
        <taxon>Oikopleura</taxon>
    </lineage>
</organism>
<name>E4XGD3_OIKDI</name>
<dbReference type="SMART" id="SM00324">
    <property type="entry name" value="RhoGAP"/>
    <property type="match status" value="1"/>
</dbReference>
<evidence type="ECO:0000313" key="5">
    <source>
        <dbReference type="EMBL" id="CBY41405.1"/>
    </source>
</evidence>
<dbReference type="EMBL" id="FN656425">
    <property type="protein sequence ID" value="CBY41405.1"/>
    <property type="molecule type" value="Genomic_DNA"/>
</dbReference>
<dbReference type="AlphaFoldDB" id="E4XGD3"/>
<feature type="region of interest" description="Disordered" evidence="2">
    <location>
        <begin position="227"/>
        <end position="304"/>
    </location>
</feature>
<feature type="domain" description="Rho-GAP" evidence="3">
    <location>
        <begin position="566"/>
        <end position="757"/>
    </location>
</feature>
<dbReference type="GO" id="GO:0007165">
    <property type="term" value="P:signal transduction"/>
    <property type="evidence" value="ECO:0007669"/>
    <property type="project" value="InterPro"/>
</dbReference>
<dbReference type="Proteomes" id="UP000011014">
    <property type="component" value="Unassembled WGS sequence"/>
</dbReference>
<dbReference type="InterPro" id="IPR008936">
    <property type="entry name" value="Rho_GTPase_activation_prot"/>
</dbReference>
<evidence type="ECO:0000256" key="2">
    <source>
        <dbReference type="SAM" id="MobiDB-lite"/>
    </source>
</evidence>
<dbReference type="InterPro" id="IPR036028">
    <property type="entry name" value="SH3-like_dom_sf"/>
</dbReference>
<dbReference type="OrthoDB" id="79452at2759"/>
<evidence type="ECO:0000313" key="6">
    <source>
        <dbReference type="Proteomes" id="UP000001307"/>
    </source>
</evidence>
<sequence length="764" mass="86903">MDDIGHVLQAKFAHSYEAESSNGSKRTIRISPGDKYILLKKTNDDWWDVIPYDEDPGVKHFYVPSTFVKHIDRPKIDESDHPDFAKQLRKIRKEQSRRPQSTFIDGATLASPSATSALDSFQTSLSPQNLSYDRRSTSPIPKTFVDMSTSTLSSSQDIVDEMSSALTLGVVALPAGASGRVTPVVPDRALKPRNDPYADMDIRCVTPDPSLMRPISPDYEEALYCEPPATDDENIDNTSRTHKKTRAGAKGMSVTSRTRQRLAEAPVPVKPERKKEQFIAPSSEKTHKRTTSVNSESDVFSGETTNVRPEGYRFEFRDAKKSWVNVQSGEVWLEEYQNQTGDVVYFNEKSQQLLSELPSPKAEEPVPVNLVYKEGTMQWAKFEGSKKASKLIIGWGMIYGDQFLIHKKSPPRNGNGTILFGKADEPIISIKLHKCELSQDSDRYKKDVPVCHIIDKSRKEYFGVVFSSEQNDWFHHLNMRASAFEGPSYKKASQKRATFRLRSVKKSDPAQIQKELSKVTLQRNKRKSIDKEESAKQSTWDSWFRKRPNRDKLIKNGIIKTNYFGTTLADLYIRDKRMVPAFVDWCLERIDKDLTQDGIYRVAANQSTVHSLRMQVDQGVDVEKWKYGNDTHVLCGALKLFFRELPSPLITPKTRVQYNRWCQIPSFFNDDDGLIAELKAIIKESLDEPSRMTVKILFNHFCKVAAESSRNRMAEHNLAVVFGPTLIGNPDGSVSFENILTHNNIVQTLINIFPKLLEHKVFPH</sequence>
<evidence type="ECO:0000256" key="1">
    <source>
        <dbReference type="ARBA" id="ARBA00022468"/>
    </source>
</evidence>
<protein>
    <recommendedName>
        <fullName evidence="3">Rho-GAP domain-containing protein</fullName>
    </recommendedName>
</protein>
<dbReference type="InterPro" id="IPR050729">
    <property type="entry name" value="Rho-GAP"/>
</dbReference>
<dbReference type="GO" id="GO:0005096">
    <property type="term" value="F:GTPase activator activity"/>
    <property type="evidence" value="ECO:0007669"/>
    <property type="project" value="UniProtKB-KW"/>
</dbReference>
<dbReference type="InterPro" id="IPR000198">
    <property type="entry name" value="RhoGAP_dom"/>
</dbReference>
<dbReference type="PANTHER" id="PTHR23176:SF129">
    <property type="entry name" value="RHO GTPASE ACTIVATING PROTEIN AT 16F, ISOFORM E-RELATED"/>
    <property type="match status" value="1"/>
</dbReference>
<dbReference type="EMBL" id="FN653047">
    <property type="protein sequence ID" value="CBY09731.1"/>
    <property type="molecule type" value="Genomic_DNA"/>
</dbReference>